<proteinExistence type="inferred from homology"/>
<feature type="transmembrane region" description="Helical" evidence="7">
    <location>
        <begin position="296"/>
        <end position="323"/>
    </location>
</feature>
<feature type="transmembrane region" description="Helical" evidence="7">
    <location>
        <begin position="840"/>
        <end position="865"/>
    </location>
</feature>
<feature type="transmembrane region" description="Helical" evidence="7">
    <location>
        <begin position="591"/>
        <end position="611"/>
    </location>
</feature>
<feature type="transmembrane region" description="Helical" evidence="7">
    <location>
        <begin position="936"/>
        <end position="955"/>
    </location>
</feature>
<organism evidence="9 10">
    <name type="scientific">Nocardia transvalensis</name>
    <dbReference type="NCBI Taxonomy" id="37333"/>
    <lineage>
        <taxon>Bacteria</taxon>
        <taxon>Bacillati</taxon>
        <taxon>Actinomycetota</taxon>
        <taxon>Actinomycetes</taxon>
        <taxon>Mycobacteriales</taxon>
        <taxon>Nocardiaceae</taxon>
        <taxon>Nocardia</taxon>
    </lineage>
</organism>
<keyword evidence="5 7" id="KW-0472">Membrane</keyword>
<evidence type="ECO:0000256" key="1">
    <source>
        <dbReference type="ARBA" id="ARBA00004651"/>
    </source>
</evidence>
<dbReference type="PANTHER" id="PTHR30572:SF4">
    <property type="entry name" value="ABC TRANSPORTER PERMEASE YTRF"/>
    <property type="match status" value="1"/>
</dbReference>
<comment type="subcellular location">
    <subcellularLocation>
        <location evidence="1">Cell membrane</location>
        <topology evidence="1">Multi-pass membrane protein</topology>
    </subcellularLocation>
</comment>
<dbReference type="RefSeq" id="WP_040754113.1">
    <property type="nucleotide sequence ID" value="NZ_JACHIT010000002.1"/>
</dbReference>
<comment type="caution">
    <text evidence="9">The sequence shown here is derived from an EMBL/GenBank/DDBJ whole genome shotgun (WGS) entry which is preliminary data.</text>
</comment>
<reference evidence="9 10" key="1">
    <citation type="submission" date="2020-08" db="EMBL/GenBank/DDBJ databases">
        <title>Sequencing the genomes of 1000 actinobacteria strains.</title>
        <authorList>
            <person name="Klenk H.-P."/>
        </authorList>
    </citation>
    <scope>NUCLEOTIDE SEQUENCE [LARGE SCALE GENOMIC DNA]</scope>
    <source>
        <strain evidence="9 10">DSM 43582</strain>
    </source>
</reference>
<dbReference type="Pfam" id="PF02687">
    <property type="entry name" value="FtsX"/>
    <property type="match status" value="2"/>
</dbReference>
<keyword evidence="10" id="KW-1185">Reference proteome</keyword>
<dbReference type="PANTHER" id="PTHR30572">
    <property type="entry name" value="MEMBRANE COMPONENT OF TRANSPORTER-RELATED"/>
    <property type="match status" value="1"/>
</dbReference>
<feature type="domain" description="ABC3 transporter permease C-terminal" evidence="8">
    <location>
        <begin position="848"/>
        <end position="966"/>
    </location>
</feature>
<dbReference type="EMBL" id="JACHIT010000002">
    <property type="protein sequence ID" value="MBB5916747.1"/>
    <property type="molecule type" value="Genomic_DNA"/>
</dbReference>
<name>A0A7W9PID6_9NOCA</name>
<dbReference type="InterPro" id="IPR003838">
    <property type="entry name" value="ABC3_permease_C"/>
</dbReference>
<feature type="transmembrane region" description="Helical" evidence="7">
    <location>
        <begin position="405"/>
        <end position="429"/>
    </location>
</feature>
<evidence type="ECO:0000256" key="4">
    <source>
        <dbReference type="ARBA" id="ARBA00022989"/>
    </source>
</evidence>
<evidence type="ECO:0000313" key="9">
    <source>
        <dbReference type="EMBL" id="MBB5916747.1"/>
    </source>
</evidence>
<feature type="domain" description="ABC3 transporter permease C-terminal" evidence="8">
    <location>
        <begin position="305"/>
        <end position="431"/>
    </location>
</feature>
<keyword evidence="2" id="KW-1003">Cell membrane</keyword>
<feature type="transmembrane region" description="Helical" evidence="7">
    <location>
        <begin position="505"/>
        <end position="524"/>
    </location>
</feature>
<evidence type="ECO:0000259" key="8">
    <source>
        <dbReference type="Pfam" id="PF02687"/>
    </source>
</evidence>
<feature type="transmembrane region" description="Helical" evidence="7">
    <location>
        <begin position="366"/>
        <end position="385"/>
    </location>
</feature>
<feature type="transmembrane region" description="Helical" evidence="7">
    <location>
        <begin position="476"/>
        <end position="493"/>
    </location>
</feature>
<evidence type="ECO:0000256" key="7">
    <source>
        <dbReference type="SAM" id="Phobius"/>
    </source>
</evidence>
<feature type="transmembrane region" description="Helical" evidence="7">
    <location>
        <begin position="6"/>
        <end position="25"/>
    </location>
</feature>
<protein>
    <submittedName>
        <fullName evidence="9">Putative ABC transport system permease protein</fullName>
    </submittedName>
</protein>
<sequence length="974" mass="100215">MYPNLVAPLLTLFGIVAVFVAAIGFGRRVPRRLAVRQIARRRTEAVLTVVGCTLGIAIIVAALVVGDTLDMSVRRQAYDTLGSVDERVLTTSAAVGDEVAARLSGIAGDPLFDGVLSGHADQAAAVAHDVGGDLAEPRVLAWDLDLPAAEAFGAAAAPSGLAGANPSPDRVVVNEPLAAALDLAPGDSLTLYLYGSPRDLVVDRVVPEHGLAGVGLGATTNRNVFLAPGTLTAAAQAAHTAPKAVTFVSNAGGVETGAGHTDAALNAIRTALGPVADHVMIEAPKRTVLDAAQETAAVLGALFLMIGSFSIIAGALLVMNIFVMLADERKAQLGILRAVGMTRSTLVGTFAVEGASYAAVSVIPGAALGIAVGWAVSAIAAKIFSSWSADGSTMDLHFAVTRTSLINGCALGVVIAGSAILLISVRISRFNIIAAIRDLPRSPVRRAHRYAAPMAAVLAAVVATAAVPVVAASDPVLTYLLPSAAAVLLLPVLNRSLGHRWSITLVGGFVASWGLAANLVRPAILDTPSMAAYIVQGSLVAFAAVAVLSVNQAVLLAPLRRVFERPSDTGLALHLAAAYPLARPLRTGATLVMYTLITMVLVMLVEMSAIFETGLDKTVAESSAGYAIRVDLNPEQARGTVDALRRDDALTEVTELTSAPALATDPGRRSAEPLRAVAIGVPDGSLAGMKFTDRLPGLDTDEAVWAAIAANPAYVAVDAYFGSSGGPAGRFFAPGDQFTLRDPATGRSTTVTIAGVLSNGMMFYPATGDGGRAWPVVSSEHSVTTTFGENARVTGALLRAAPGTDAVRLAATLQAAHIASSLVATPIEANLRKLFAANTAFFRLMQGFLALGLLIGITGLGVVMVRAVHERRRTIGVLRALGFRAATLARSFLLESGIIATEGVVLGSLLGTATMWMMYANGRALQGFQAGFPIEWLVISVIAGTTLLASLAATVGPARRAAAIQPALAVRVAT</sequence>
<dbReference type="InterPro" id="IPR050250">
    <property type="entry name" value="Macrolide_Exporter_MacB"/>
</dbReference>
<dbReference type="AlphaFoldDB" id="A0A7W9PID6"/>
<feature type="transmembrane region" description="Helical" evidence="7">
    <location>
        <begin position="45"/>
        <end position="66"/>
    </location>
</feature>
<keyword evidence="3 7" id="KW-0812">Transmembrane</keyword>
<dbReference type="GO" id="GO:0005886">
    <property type="term" value="C:plasma membrane"/>
    <property type="evidence" value="ECO:0007669"/>
    <property type="project" value="UniProtKB-SubCell"/>
</dbReference>
<evidence type="ECO:0000256" key="2">
    <source>
        <dbReference type="ARBA" id="ARBA00022475"/>
    </source>
</evidence>
<feature type="transmembrane region" description="Helical" evidence="7">
    <location>
        <begin position="892"/>
        <end position="916"/>
    </location>
</feature>
<feature type="transmembrane region" description="Helical" evidence="7">
    <location>
        <begin position="530"/>
        <end position="557"/>
    </location>
</feature>
<accession>A0A7W9PID6</accession>
<dbReference type="Proteomes" id="UP000540412">
    <property type="component" value="Unassembled WGS sequence"/>
</dbReference>
<evidence type="ECO:0000256" key="5">
    <source>
        <dbReference type="ARBA" id="ARBA00023136"/>
    </source>
</evidence>
<feature type="transmembrane region" description="Helical" evidence="7">
    <location>
        <begin position="450"/>
        <end position="470"/>
    </location>
</feature>
<keyword evidence="4 7" id="KW-1133">Transmembrane helix</keyword>
<dbReference type="GO" id="GO:0022857">
    <property type="term" value="F:transmembrane transporter activity"/>
    <property type="evidence" value="ECO:0007669"/>
    <property type="project" value="TreeGrafter"/>
</dbReference>
<evidence type="ECO:0000313" key="10">
    <source>
        <dbReference type="Proteomes" id="UP000540412"/>
    </source>
</evidence>
<evidence type="ECO:0000256" key="3">
    <source>
        <dbReference type="ARBA" id="ARBA00022692"/>
    </source>
</evidence>
<evidence type="ECO:0000256" key="6">
    <source>
        <dbReference type="ARBA" id="ARBA00038076"/>
    </source>
</evidence>
<comment type="similarity">
    <text evidence="6">Belongs to the ABC-4 integral membrane protein family.</text>
</comment>
<gene>
    <name evidence="9" type="ORF">BJY24_005659</name>
</gene>